<keyword evidence="3" id="KW-1133">Transmembrane helix</keyword>
<dbReference type="EMBL" id="AP024202">
    <property type="protein sequence ID" value="BCN93043.1"/>
    <property type="molecule type" value="Genomic_DNA"/>
</dbReference>
<evidence type="ECO:0000256" key="2">
    <source>
        <dbReference type="SAM" id="MobiDB-lite"/>
    </source>
</evidence>
<protein>
    <submittedName>
        <fullName evidence="4">Uncharacterized protein</fullName>
    </submittedName>
</protein>
<sequence length="432" mass="47972">MSDIVDDLLQEVEQLEESTQALESTIKNTSNQNQQIQEANNKASSEASLLALEAAKTAQEASTQSHQAAQASIKQAELLKAQTIELNDSNFNWRQSVRNAAKDFQSAKSSFSIMLITSIVFSFIALGAMGYLLYAMQKEQAQFKGEVLDIIATENTLLNKKITLKVDELASVIETMTQRIASLNDMNAKTAVSIHPEGSDLHTDETVATEKASEPDSHSDAHNSVHPETAALIADHEMPVTDGLHVKNDKEEMLHHTDSQTTDSQTKAHSVIANSHSTETNHDRPMKEESLHNDGLKDLHNNTNTAQVSSEEFAELKALVEKVLTQQQTIQAQVQKSPTASGLTEFQVKKLNDISWLIKKQEKTLQAIQARLGVKTNLNLNTTESSKTILNELKNLQNQQQQLQKQMLEMQQVIKRYTEAPKEAAPYSYKAK</sequence>
<evidence type="ECO:0000256" key="1">
    <source>
        <dbReference type="SAM" id="Coils"/>
    </source>
</evidence>
<keyword evidence="1" id="KW-0175">Coiled coil</keyword>
<dbReference type="RefSeq" id="WP_237263880.1">
    <property type="nucleotide sequence ID" value="NZ_AP024202.1"/>
</dbReference>
<dbReference type="Proteomes" id="UP001054820">
    <property type="component" value="Chromosome"/>
</dbReference>
<reference evidence="4" key="1">
    <citation type="journal article" date="2022" name="Arch. Microbiol.">
        <title>Thiomicrorhabdus immobilis sp. nov., a mesophilic sulfur-oxidizing bacterium isolated from sediment of a brackish lake in northern Japan.</title>
        <authorList>
            <person name="Kojima H."/>
            <person name="Mochizuki J."/>
            <person name="Kanda M."/>
            <person name="Watanabe T."/>
            <person name="Fukui M."/>
        </authorList>
    </citation>
    <scope>NUCLEOTIDE SEQUENCE</scope>
    <source>
        <strain evidence="4">Am19</strain>
    </source>
</reference>
<name>A0ABN6CVM1_9GAMM</name>
<feature type="compositionally biased region" description="Basic and acidic residues" evidence="2">
    <location>
        <begin position="211"/>
        <end position="223"/>
    </location>
</feature>
<feature type="compositionally biased region" description="Polar residues" evidence="2">
    <location>
        <begin position="20"/>
        <end position="37"/>
    </location>
</feature>
<feature type="coiled-coil region" evidence="1">
    <location>
        <begin position="386"/>
        <end position="420"/>
    </location>
</feature>
<evidence type="ECO:0000256" key="3">
    <source>
        <dbReference type="SAM" id="Phobius"/>
    </source>
</evidence>
<keyword evidence="3" id="KW-0472">Membrane</keyword>
<feature type="region of interest" description="Disordered" evidence="2">
    <location>
        <begin position="20"/>
        <end position="40"/>
    </location>
</feature>
<proteinExistence type="predicted"/>
<evidence type="ECO:0000313" key="4">
    <source>
        <dbReference type="EMBL" id="BCN93043.1"/>
    </source>
</evidence>
<organism evidence="4 5">
    <name type="scientific">Thiomicrorhabdus immobilis</name>
    <dbReference type="NCBI Taxonomy" id="2791037"/>
    <lineage>
        <taxon>Bacteria</taxon>
        <taxon>Pseudomonadati</taxon>
        <taxon>Pseudomonadota</taxon>
        <taxon>Gammaproteobacteria</taxon>
        <taxon>Thiotrichales</taxon>
        <taxon>Piscirickettsiaceae</taxon>
        <taxon>Thiomicrorhabdus</taxon>
    </lineage>
</organism>
<feature type="region of interest" description="Disordered" evidence="2">
    <location>
        <begin position="193"/>
        <end position="223"/>
    </location>
</feature>
<keyword evidence="5" id="KW-1185">Reference proteome</keyword>
<feature type="transmembrane region" description="Helical" evidence="3">
    <location>
        <begin position="111"/>
        <end position="134"/>
    </location>
</feature>
<accession>A0ABN6CVM1</accession>
<keyword evidence="3" id="KW-0812">Transmembrane</keyword>
<evidence type="ECO:0000313" key="5">
    <source>
        <dbReference type="Proteomes" id="UP001054820"/>
    </source>
</evidence>
<gene>
    <name evidence="4" type="ORF">THMIRHAM_08280</name>
</gene>